<protein>
    <submittedName>
        <fullName evidence="2">Uncharacterized protein</fullName>
    </submittedName>
</protein>
<gene>
    <name evidence="2" type="ORF">TorRG33x02_256690</name>
</gene>
<dbReference type="AlphaFoldDB" id="A0A2P5DB46"/>
<keyword evidence="3" id="KW-1185">Reference proteome</keyword>
<accession>A0A2P5DB46</accession>
<feature type="region of interest" description="Disordered" evidence="1">
    <location>
        <begin position="1"/>
        <end position="27"/>
    </location>
</feature>
<reference evidence="3" key="1">
    <citation type="submission" date="2016-06" db="EMBL/GenBank/DDBJ databases">
        <title>Parallel loss of symbiosis genes in relatives of nitrogen-fixing non-legume Parasponia.</title>
        <authorList>
            <person name="Van Velzen R."/>
            <person name="Holmer R."/>
            <person name="Bu F."/>
            <person name="Rutten L."/>
            <person name="Van Zeijl A."/>
            <person name="Liu W."/>
            <person name="Santuari L."/>
            <person name="Cao Q."/>
            <person name="Sharma T."/>
            <person name="Shen D."/>
            <person name="Roswanjaya Y."/>
            <person name="Wardhani T."/>
            <person name="Kalhor M.S."/>
            <person name="Jansen J."/>
            <person name="Van den Hoogen J."/>
            <person name="Gungor B."/>
            <person name="Hartog M."/>
            <person name="Hontelez J."/>
            <person name="Verver J."/>
            <person name="Yang W.-C."/>
            <person name="Schijlen E."/>
            <person name="Repin R."/>
            <person name="Schilthuizen M."/>
            <person name="Schranz E."/>
            <person name="Heidstra R."/>
            <person name="Miyata K."/>
            <person name="Fedorova E."/>
            <person name="Kohlen W."/>
            <person name="Bisseling T."/>
            <person name="Smit S."/>
            <person name="Geurts R."/>
        </authorList>
    </citation>
    <scope>NUCLEOTIDE SEQUENCE [LARGE SCALE GENOMIC DNA]</scope>
    <source>
        <strain evidence="3">cv. RG33-2</strain>
    </source>
</reference>
<dbReference type="Proteomes" id="UP000237000">
    <property type="component" value="Unassembled WGS sequence"/>
</dbReference>
<dbReference type="OrthoDB" id="10468181at2759"/>
<dbReference type="EMBL" id="JXTC01000282">
    <property type="protein sequence ID" value="PON70513.1"/>
    <property type="molecule type" value="Genomic_DNA"/>
</dbReference>
<evidence type="ECO:0000256" key="1">
    <source>
        <dbReference type="SAM" id="MobiDB-lite"/>
    </source>
</evidence>
<feature type="compositionally biased region" description="Low complexity" evidence="1">
    <location>
        <begin position="1"/>
        <end position="20"/>
    </location>
</feature>
<evidence type="ECO:0000313" key="3">
    <source>
        <dbReference type="Proteomes" id="UP000237000"/>
    </source>
</evidence>
<organism evidence="2 3">
    <name type="scientific">Trema orientale</name>
    <name type="common">Charcoal tree</name>
    <name type="synonym">Celtis orientalis</name>
    <dbReference type="NCBI Taxonomy" id="63057"/>
    <lineage>
        <taxon>Eukaryota</taxon>
        <taxon>Viridiplantae</taxon>
        <taxon>Streptophyta</taxon>
        <taxon>Embryophyta</taxon>
        <taxon>Tracheophyta</taxon>
        <taxon>Spermatophyta</taxon>
        <taxon>Magnoliopsida</taxon>
        <taxon>eudicotyledons</taxon>
        <taxon>Gunneridae</taxon>
        <taxon>Pentapetalae</taxon>
        <taxon>rosids</taxon>
        <taxon>fabids</taxon>
        <taxon>Rosales</taxon>
        <taxon>Cannabaceae</taxon>
        <taxon>Trema</taxon>
    </lineage>
</organism>
<name>A0A2P5DB46_TREOI</name>
<evidence type="ECO:0000313" key="2">
    <source>
        <dbReference type="EMBL" id="PON70513.1"/>
    </source>
</evidence>
<dbReference type="InParanoid" id="A0A2P5DB46"/>
<comment type="caution">
    <text evidence="2">The sequence shown here is derived from an EMBL/GenBank/DDBJ whole genome shotgun (WGS) entry which is preliminary data.</text>
</comment>
<sequence length="59" mass="6822">MLLSSVVRVSSTSDSSQTGRQSERRVKKASHMMITTHLHYFDIPNQLINQKFSICLTRR</sequence>
<proteinExistence type="predicted"/>